<dbReference type="AlphaFoldDB" id="A0A1Q5UI01"/>
<keyword evidence="3" id="KW-1185">Reference proteome</keyword>
<evidence type="ECO:0000313" key="3">
    <source>
        <dbReference type="Proteomes" id="UP000186955"/>
    </source>
</evidence>
<dbReference type="OrthoDB" id="3453456at2759"/>
<protein>
    <submittedName>
        <fullName evidence="2">Uncharacterized protein</fullName>
    </submittedName>
</protein>
<feature type="transmembrane region" description="Helical" evidence="1">
    <location>
        <begin position="25"/>
        <end position="45"/>
    </location>
</feature>
<keyword evidence="1" id="KW-0472">Membrane</keyword>
<name>A0A1Q5UI01_9EURO</name>
<dbReference type="Proteomes" id="UP000186955">
    <property type="component" value="Unassembled WGS sequence"/>
</dbReference>
<feature type="transmembrane region" description="Helical" evidence="1">
    <location>
        <begin position="70"/>
        <end position="96"/>
    </location>
</feature>
<keyword evidence="1" id="KW-1133">Transmembrane helix</keyword>
<sequence length="187" mass="20478">MNPHTPNVVHQVATSTSGNRGISKWWPISFLISAVIFFIIGGGLWGGSNSSRYNCRTSGPYCSIASHGEFYGAIGCFALGVVLKIAGWILLIVYLVKRRRLRATAITHVNAPTTDKRYHSQHLPTYSGGPQCTPMSPAPTPMPIYNNAPSQFHDEIYEAPSHNLQSPIELPGFEQPHALPGPLKRTK</sequence>
<keyword evidence="1" id="KW-0812">Transmembrane</keyword>
<evidence type="ECO:0000256" key="1">
    <source>
        <dbReference type="SAM" id="Phobius"/>
    </source>
</evidence>
<proteinExistence type="predicted"/>
<comment type="caution">
    <text evidence="2">The sequence shown here is derived from an EMBL/GenBank/DDBJ whole genome shotgun (WGS) entry which is preliminary data.</text>
</comment>
<reference evidence="2 3" key="1">
    <citation type="submission" date="2016-10" db="EMBL/GenBank/DDBJ databases">
        <title>Genome sequence of the ascomycete fungus Penicillium subrubescens.</title>
        <authorList>
            <person name="De Vries R.P."/>
            <person name="Peng M."/>
            <person name="Dilokpimol A."/>
            <person name="Hilden K."/>
            <person name="Makela M.R."/>
            <person name="Grigoriev I."/>
            <person name="Riley R."/>
            <person name="Granchi Z."/>
        </authorList>
    </citation>
    <scope>NUCLEOTIDE SEQUENCE [LARGE SCALE GENOMIC DNA]</scope>
    <source>
        <strain evidence="2 3">CBS 132785</strain>
    </source>
</reference>
<gene>
    <name evidence="2" type="ORF">PENSUB_2365</name>
</gene>
<evidence type="ECO:0000313" key="2">
    <source>
        <dbReference type="EMBL" id="OKP12106.1"/>
    </source>
</evidence>
<organism evidence="2 3">
    <name type="scientific">Penicillium subrubescens</name>
    <dbReference type="NCBI Taxonomy" id="1316194"/>
    <lineage>
        <taxon>Eukaryota</taxon>
        <taxon>Fungi</taxon>
        <taxon>Dikarya</taxon>
        <taxon>Ascomycota</taxon>
        <taxon>Pezizomycotina</taxon>
        <taxon>Eurotiomycetes</taxon>
        <taxon>Eurotiomycetidae</taxon>
        <taxon>Eurotiales</taxon>
        <taxon>Aspergillaceae</taxon>
        <taxon>Penicillium</taxon>
    </lineage>
</organism>
<dbReference type="EMBL" id="MNBE01000248">
    <property type="protein sequence ID" value="OKP12106.1"/>
    <property type="molecule type" value="Genomic_DNA"/>
</dbReference>
<accession>A0A1Q5UI01</accession>